<gene>
    <name evidence="13 15" type="primary">murA</name>
    <name evidence="15" type="ORF">D7Z26_01055</name>
</gene>
<keyword evidence="8 13" id="KW-0131">Cell cycle</keyword>
<keyword evidence="5 13" id="KW-0808">Transferase</keyword>
<reference evidence="15 16" key="1">
    <citation type="submission" date="2018-10" db="EMBL/GenBank/DDBJ databases">
        <title>Cohnella sp. M2MS4P-1, whole genome shotgun sequence.</title>
        <authorList>
            <person name="Tuo L."/>
        </authorList>
    </citation>
    <scope>NUCLEOTIDE SEQUENCE [LARGE SCALE GENOMIC DNA]</scope>
    <source>
        <strain evidence="15 16">M2MS4P-1</strain>
    </source>
</reference>
<dbReference type="PANTHER" id="PTHR43783:SF2">
    <property type="entry name" value="UDP-N-ACETYLGLUCOSAMINE 1-CARBOXYVINYLTRANSFERASE 2"/>
    <property type="match status" value="1"/>
</dbReference>
<keyword evidence="9 13" id="KW-0961">Cell wall biogenesis/degradation</keyword>
<dbReference type="Pfam" id="PF00275">
    <property type="entry name" value="EPSP_synthase"/>
    <property type="match status" value="1"/>
</dbReference>
<evidence type="ECO:0000256" key="7">
    <source>
        <dbReference type="ARBA" id="ARBA00022984"/>
    </source>
</evidence>
<evidence type="ECO:0000256" key="1">
    <source>
        <dbReference type="ARBA" id="ARBA00004496"/>
    </source>
</evidence>
<feature type="binding site" evidence="13">
    <location>
        <position position="305"/>
    </location>
    <ligand>
        <name>UDP-N-acetyl-alpha-D-glucosamine</name>
        <dbReference type="ChEBI" id="CHEBI:57705"/>
    </ligand>
</feature>
<comment type="subcellular location">
    <subcellularLocation>
        <location evidence="1 13">Cytoplasm</location>
    </subcellularLocation>
</comment>
<evidence type="ECO:0000256" key="9">
    <source>
        <dbReference type="ARBA" id="ARBA00023316"/>
    </source>
</evidence>
<protein>
    <recommendedName>
        <fullName evidence="13">UDP-N-acetylglucosamine 1-carboxyvinyltransferase</fullName>
        <ecNumber evidence="13">2.5.1.7</ecNumber>
    </recommendedName>
    <alternativeName>
        <fullName evidence="13">Enoylpyruvate transferase</fullName>
    </alternativeName>
    <alternativeName>
        <fullName evidence="13">UDP-N-acetylglucosamine enolpyruvyl transferase</fullName>
        <shortName evidence="13">EPT</shortName>
    </alternativeName>
</protein>
<keyword evidence="16" id="KW-1185">Reference proteome</keyword>
<dbReference type="EMBL" id="RBZM01000001">
    <property type="protein sequence ID" value="RKP58122.1"/>
    <property type="molecule type" value="Genomic_DNA"/>
</dbReference>
<dbReference type="GO" id="GO:0051301">
    <property type="term" value="P:cell division"/>
    <property type="evidence" value="ECO:0007669"/>
    <property type="project" value="UniProtKB-KW"/>
</dbReference>
<evidence type="ECO:0000256" key="13">
    <source>
        <dbReference type="HAMAP-Rule" id="MF_00111"/>
    </source>
</evidence>
<dbReference type="UniPathway" id="UPA00219"/>
<feature type="binding site" evidence="13">
    <location>
        <begin position="22"/>
        <end position="23"/>
    </location>
    <ligand>
        <name>phosphoenolpyruvate</name>
        <dbReference type="ChEBI" id="CHEBI:58702"/>
    </ligand>
</feature>
<evidence type="ECO:0000256" key="10">
    <source>
        <dbReference type="ARBA" id="ARBA00023317"/>
    </source>
</evidence>
<keyword evidence="7 13" id="KW-0573">Peptidoglycan synthesis</keyword>
<dbReference type="GO" id="GO:0008360">
    <property type="term" value="P:regulation of cell shape"/>
    <property type="evidence" value="ECO:0007669"/>
    <property type="project" value="UniProtKB-KW"/>
</dbReference>
<feature type="binding site" evidence="13">
    <location>
        <position position="327"/>
    </location>
    <ligand>
        <name>UDP-N-acetyl-alpha-D-glucosamine</name>
        <dbReference type="ChEBI" id="CHEBI:57705"/>
    </ligand>
</feature>
<feature type="active site" description="Proton donor" evidence="13">
    <location>
        <position position="117"/>
    </location>
</feature>
<feature type="binding site" evidence="13">
    <location>
        <begin position="122"/>
        <end position="126"/>
    </location>
    <ligand>
        <name>UDP-N-acetyl-alpha-D-glucosamine</name>
        <dbReference type="ChEBI" id="CHEBI:57705"/>
    </ligand>
</feature>
<dbReference type="InterPro" id="IPR050068">
    <property type="entry name" value="MurA_subfamily"/>
</dbReference>
<dbReference type="NCBIfam" id="TIGR01072">
    <property type="entry name" value="murA"/>
    <property type="match status" value="1"/>
</dbReference>
<name>A0A494Y670_9BACL</name>
<dbReference type="RefSeq" id="WP_120973923.1">
    <property type="nucleotide sequence ID" value="NZ_RBZM01000001.1"/>
</dbReference>
<evidence type="ECO:0000256" key="6">
    <source>
        <dbReference type="ARBA" id="ARBA00022960"/>
    </source>
</evidence>
<evidence type="ECO:0000256" key="2">
    <source>
        <dbReference type="ARBA" id="ARBA00004752"/>
    </source>
</evidence>
<feature type="binding site" evidence="13">
    <location>
        <position position="93"/>
    </location>
    <ligand>
        <name>UDP-N-acetyl-alpha-D-glucosamine</name>
        <dbReference type="ChEBI" id="CHEBI:57705"/>
    </ligand>
</feature>
<dbReference type="PANTHER" id="PTHR43783">
    <property type="entry name" value="UDP-N-ACETYLGLUCOSAMINE 1-CARBOXYVINYLTRANSFERASE"/>
    <property type="match status" value="1"/>
</dbReference>
<accession>A0A494Y670</accession>
<dbReference type="PROSITE" id="PS51257">
    <property type="entry name" value="PROKAR_LIPOPROTEIN"/>
    <property type="match status" value="1"/>
</dbReference>
<comment type="caution">
    <text evidence="15">The sequence shown here is derived from an EMBL/GenBank/DDBJ whole genome shotgun (WGS) entry which is preliminary data.</text>
</comment>
<dbReference type="Proteomes" id="UP000282076">
    <property type="component" value="Unassembled WGS sequence"/>
</dbReference>
<dbReference type="GO" id="GO:0071555">
    <property type="term" value="P:cell wall organization"/>
    <property type="evidence" value="ECO:0007669"/>
    <property type="project" value="UniProtKB-KW"/>
</dbReference>
<dbReference type="GO" id="GO:0019277">
    <property type="term" value="P:UDP-N-acetylgalactosamine biosynthetic process"/>
    <property type="evidence" value="ECO:0007669"/>
    <property type="project" value="InterPro"/>
</dbReference>
<evidence type="ECO:0000256" key="8">
    <source>
        <dbReference type="ARBA" id="ARBA00023306"/>
    </source>
</evidence>
<dbReference type="InterPro" id="IPR036968">
    <property type="entry name" value="Enolpyruvate_Tfrase_sf"/>
</dbReference>
<keyword evidence="3 13" id="KW-0963">Cytoplasm</keyword>
<evidence type="ECO:0000259" key="14">
    <source>
        <dbReference type="Pfam" id="PF00275"/>
    </source>
</evidence>
<dbReference type="InterPro" id="IPR013792">
    <property type="entry name" value="RNA3'P_cycl/enolpyr_Trfase_a/b"/>
</dbReference>
<dbReference type="GO" id="GO:0009252">
    <property type="term" value="P:peptidoglycan biosynthetic process"/>
    <property type="evidence" value="ECO:0007669"/>
    <property type="project" value="UniProtKB-UniRule"/>
</dbReference>
<keyword evidence="10" id="KW-0670">Pyruvate</keyword>
<evidence type="ECO:0000313" key="16">
    <source>
        <dbReference type="Proteomes" id="UP000282076"/>
    </source>
</evidence>
<comment type="function">
    <text evidence="13">Cell wall formation. Adds enolpyruvyl to UDP-N-acetylglucosamine.</text>
</comment>
<comment type="catalytic activity">
    <reaction evidence="12 13">
        <text>phosphoenolpyruvate + UDP-N-acetyl-alpha-D-glucosamine = UDP-N-acetyl-3-O-(1-carboxyvinyl)-alpha-D-glucosamine + phosphate</text>
        <dbReference type="Rhea" id="RHEA:18681"/>
        <dbReference type="ChEBI" id="CHEBI:43474"/>
        <dbReference type="ChEBI" id="CHEBI:57705"/>
        <dbReference type="ChEBI" id="CHEBI:58702"/>
        <dbReference type="ChEBI" id="CHEBI:68483"/>
        <dbReference type="EC" id="2.5.1.7"/>
    </reaction>
</comment>
<dbReference type="AlphaFoldDB" id="A0A494Y670"/>
<dbReference type="HAMAP" id="MF_00111">
    <property type="entry name" value="MurA"/>
    <property type="match status" value="1"/>
</dbReference>
<dbReference type="CDD" id="cd01555">
    <property type="entry name" value="UdpNAET"/>
    <property type="match status" value="1"/>
</dbReference>
<dbReference type="SUPFAM" id="SSF55205">
    <property type="entry name" value="EPT/RTPC-like"/>
    <property type="match status" value="1"/>
</dbReference>
<dbReference type="GO" id="GO:0005737">
    <property type="term" value="C:cytoplasm"/>
    <property type="evidence" value="ECO:0007669"/>
    <property type="project" value="UniProtKB-SubCell"/>
</dbReference>
<sequence>MKRIVVQPSHSLNGIVAIPGSKNSSLALMAAACLADEPVILHGIPRITDLDVFFNIGEEIGIDIKRNDDQAVVIDSRGIHSTAIDPHKASAFRTTYYFVGALLGKYGNVSLGYPGGDNFVSRPIDQHIKALEAMGARFTFHAEYYDVETSGLHGADIYFDTISSGATINALLAAARAKGKTILRQAARDPEVVDTANLLIQMGARIRGAGSDTITIEGVQHLRGCTYTAIPDRLIAGSFLIAAGATGGAVTVTDIIPEHLGSCIAKLSEIGLHIESTDNSVTAFAHGKLRATRVRTSMYPGFPTDLQQPLTALLTQIPGRSIVADRIYPRRFQHVAQLNRMNADIEVRSGVAVIKGGTPLRGAFVHASDVRAGICLLIAGLAAEGATSITGISHIERGYENIVESFRSIGATLDMQEMHEESLNEAKSNIKFS</sequence>
<dbReference type="InterPro" id="IPR001986">
    <property type="entry name" value="Enolpyruvate_Tfrase_dom"/>
</dbReference>
<dbReference type="GO" id="GO:0008760">
    <property type="term" value="F:UDP-N-acetylglucosamine 1-carboxyvinyltransferase activity"/>
    <property type="evidence" value="ECO:0007669"/>
    <property type="project" value="UniProtKB-UniRule"/>
</dbReference>
<dbReference type="EC" id="2.5.1.7" evidence="13"/>
<keyword evidence="6 13" id="KW-0133">Cell shape</keyword>
<keyword evidence="4 13" id="KW-0132">Cell division</keyword>
<evidence type="ECO:0000256" key="4">
    <source>
        <dbReference type="ARBA" id="ARBA00022618"/>
    </source>
</evidence>
<comment type="similarity">
    <text evidence="11 13">Belongs to the EPSP synthase family. MurA subfamily.</text>
</comment>
<proteinExistence type="inferred from homology"/>
<dbReference type="NCBIfam" id="NF006873">
    <property type="entry name" value="PRK09369.1"/>
    <property type="match status" value="1"/>
</dbReference>
<evidence type="ECO:0000256" key="12">
    <source>
        <dbReference type="ARBA" id="ARBA00047527"/>
    </source>
</evidence>
<evidence type="ECO:0000256" key="5">
    <source>
        <dbReference type="ARBA" id="ARBA00022679"/>
    </source>
</evidence>
<dbReference type="OrthoDB" id="9803760at2"/>
<organism evidence="15 16">
    <name type="scientific">Cohnella endophytica</name>
    <dbReference type="NCBI Taxonomy" id="2419778"/>
    <lineage>
        <taxon>Bacteria</taxon>
        <taxon>Bacillati</taxon>
        <taxon>Bacillota</taxon>
        <taxon>Bacilli</taxon>
        <taxon>Bacillales</taxon>
        <taxon>Paenibacillaceae</taxon>
        <taxon>Cohnella</taxon>
    </lineage>
</organism>
<evidence type="ECO:0000256" key="3">
    <source>
        <dbReference type="ARBA" id="ARBA00022490"/>
    </source>
</evidence>
<feature type="domain" description="Enolpyruvate transferase" evidence="14">
    <location>
        <begin position="6"/>
        <end position="405"/>
    </location>
</feature>
<comment type="caution">
    <text evidence="13">Lacks conserved residue(s) required for the propagation of feature annotation.</text>
</comment>
<evidence type="ECO:0000256" key="11">
    <source>
        <dbReference type="ARBA" id="ARBA00038367"/>
    </source>
</evidence>
<dbReference type="Gene3D" id="3.65.10.10">
    <property type="entry name" value="Enolpyruvate transferase domain"/>
    <property type="match status" value="2"/>
</dbReference>
<evidence type="ECO:0000313" key="15">
    <source>
        <dbReference type="EMBL" id="RKP58122.1"/>
    </source>
</evidence>
<comment type="pathway">
    <text evidence="2 13">Cell wall biogenesis; peptidoglycan biosynthesis.</text>
</comment>
<dbReference type="InterPro" id="IPR005750">
    <property type="entry name" value="UDP_GlcNAc_COvinyl_MurA"/>
</dbReference>